<name>A0A9P7YPX6_9HELO</name>
<dbReference type="InterPro" id="IPR002347">
    <property type="entry name" value="SDR_fam"/>
</dbReference>
<protein>
    <submittedName>
        <fullName evidence="2">Uncharacterized protein</fullName>
    </submittedName>
</protein>
<dbReference type="Gene3D" id="3.40.50.720">
    <property type="entry name" value="NAD(P)-binding Rossmann-like Domain"/>
    <property type="match status" value="1"/>
</dbReference>
<dbReference type="PANTHER" id="PTHR43544">
    <property type="entry name" value="SHORT-CHAIN DEHYDROGENASE/REDUCTASE"/>
    <property type="match status" value="1"/>
</dbReference>
<dbReference type="OrthoDB" id="9876299at2759"/>
<dbReference type="Proteomes" id="UP000824998">
    <property type="component" value="Unassembled WGS sequence"/>
</dbReference>
<dbReference type="GO" id="GO:0005737">
    <property type="term" value="C:cytoplasm"/>
    <property type="evidence" value="ECO:0007669"/>
    <property type="project" value="TreeGrafter"/>
</dbReference>
<evidence type="ECO:0000313" key="3">
    <source>
        <dbReference type="Proteomes" id="UP000824998"/>
    </source>
</evidence>
<comment type="caution">
    <text evidence="2">The sequence shown here is derived from an EMBL/GenBank/DDBJ whole genome shotgun (WGS) entry which is preliminary data.</text>
</comment>
<dbReference type="PRINTS" id="PR00081">
    <property type="entry name" value="GDHRDH"/>
</dbReference>
<reference evidence="2" key="1">
    <citation type="journal article" date="2021" name="IMA Fungus">
        <title>Genomic characterization of three marine fungi, including Emericellopsis atlantica sp. nov. with signatures of a generalist lifestyle and marine biomass degradation.</title>
        <authorList>
            <person name="Hagestad O.C."/>
            <person name="Hou L."/>
            <person name="Andersen J.H."/>
            <person name="Hansen E.H."/>
            <person name="Altermark B."/>
            <person name="Li C."/>
            <person name="Kuhnert E."/>
            <person name="Cox R.J."/>
            <person name="Crous P.W."/>
            <person name="Spatafora J.W."/>
            <person name="Lail K."/>
            <person name="Amirebrahimi M."/>
            <person name="Lipzen A."/>
            <person name="Pangilinan J."/>
            <person name="Andreopoulos W."/>
            <person name="Hayes R.D."/>
            <person name="Ng V."/>
            <person name="Grigoriev I.V."/>
            <person name="Jackson S.A."/>
            <person name="Sutton T.D.S."/>
            <person name="Dobson A.D.W."/>
            <person name="Rama T."/>
        </authorList>
    </citation>
    <scope>NUCLEOTIDE SEQUENCE</scope>
    <source>
        <strain evidence="2">TRa018bII</strain>
    </source>
</reference>
<dbReference type="EMBL" id="MU251380">
    <property type="protein sequence ID" value="KAG9237799.1"/>
    <property type="molecule type" value="Genomic_DNA"/>
</dbReference>
<dbReference type="InterPro" id="IPR051468">
    <property type="entry name" value="Fungal_SecMetab_SDRs"/>
</dbReference>
<dbReference type="GO" id="GO:0016491">
    <property type="term" value="F:oxidoreductase activity"/>
    <property type="evidence" value="ECO:0007669"/>
    <property type="project" value="TreeGrafter"/>
</dbReference>
<sequence>MATNTVYLITGANRGIGQQLTSTLLVRPHTTVIATVRNPSTSSHLLTRLEVGEGSRLVVAGLEVSGVRTGDIETATKTLYASLKEKEGVKKIDVLVANAGFCSPKDFLSVTSTPLENMAASFHINAIGPVALFQALRPLLMESENAKFIVISSSLGSIAHMEGPVPSAAYGMAKAAVNYAVRKVHFEEASITAMALHPGWVKTDNGQTFADAVGAREPPMTLERSVEGVLKQIDGATKEGTSGGFVSYDGQVIAF</sequence>
<accession>A0A9P7YPX6</accession>
<dbReference type="InterPro" id="IPR036291">
    <property type="entry name" value="NAD(P)-bd_dom_sf"/>
</dbReference>
<organism evidence="2 3">
    <name type="scientific">Amylocarpus encephaloides</name>
    <dbReference type="NCBI Taxonomy" id="45428"/>
    <lineage>
        <taxon>Eukaryota</taxon>
        <taxon>Fungi</taxon>
        <taxon>Dikarya</taxon>
        <taxon>Ascomycota</taxon>
        <taxon>Pezizomycotina</taxon>
        <taxon>Leotiomycetes</taxon>
        <taxon>Helotiales</taxon>
        <taxon>Helotiales incertae sedis</taxon>
        <taxon>Amylocarpus</taxon>
    </lineage>
</organism>
<evidence type="ECO:0000313" key="2">
    <source>
        <dbReference type="EMBL" id="KAG9237799.1"/>
    </source>
</evidence>
<dbReference type="CDD" id="cd05325">
    <property type="entry name" value="carb_red_sniffer_like_SDR_c"/>
    <property type="match status" value="1"/>
</dbReference>
<dbReference type="AlphaFoldDB" id="A0A9P7YPX6"/>
<dbReference type="Pfam" id="PF00106">
    <property type="entry name" value="adh_short"/>
    <property type="match status" value="1"/>
</dbReference>
<dbReference type="SUPFAM" id="SSF51735">
    <property type="entry name" value="NAD(P)-binding Rossmann-fold domains"/>
    <property type="match status" value="1"/>
</dbReference>
<evidence type="ECO:0000256" key="1">
    <source>
        <dbReference type="ARBA" id="ARBA00006484"/>
    </source>
</evidence>
<gene>
    <name evidence="2" type="ORF">BJ875DRAFT_452828</name>
</gene>
<comment type="similarity">
    <text evidence="1">Belongs to the short-chain dehydrogenases/reductases (SDR) family.</text>
</comment>
<dbReference type="PANTHER" id="PTHR43544:SF26">
    <property type="entry name" value="SHORT CHAIN DEHYDROGENASE_REDUCTASE FAMILY OXIDOREDUCTASE (JCVI)"/>
    <property type="match status" value="1"/>
</dbReference>
<keyword evidence="3" id="KW-1185">Reference proteome</keyword>
<proteinExistence type="inferred from homology"/>